<dbReference type="HAMAP" id="MF_00276">
    <property type="entry name" value="KdpC"/>
    <property type="match status" value="1"/>
</dbReference>
<evidence type="ECO:0000256" key="1">
    <source>
        <dbReference type="ARBA" id="ARBA00022448"/>
    </source>
</evidence>
<gene>
    <name evidence="11" type="primary">kdpC</name>
    <name evidence="11" type="ORF">DF3PB_1180009</name>
</gene>
<reference evidence="11" key="1">
    <citation type="submission" date="2018-07" db="EMBL/GenBank/DDBJ databases">
        <authorList>
            <person name="Quirk P.G."/>
            <person name="Krulwich T.A."/>
        </authorList>
    </citation>
    <scope>NUCLEOTIDE SEQUENCE</scope>
</reference>
<keyword evidence="1" id="KW-0813">Transport</keyword>
<keyword evidence="8" id="KW-1133">Transmembrane helix</keyword>
<dbReference type="PANTHER" id="PTHR30042">
    <property type="entry name" value="POTASSIUM-TRANSPORTING ATPASE C CHAIN"/>
    <property type="match status" value="1"/>
</dbReference>
<dbReference type="NCBIfam" id="NF001454">
    <property type="entry name" value="PRK00315.1"/>
    <property type="match status" value="1"/>
</dbReference>
<dbReference type="Pfam" id="PF02669">
    <property type="entry name" value="KdpC"/>
    <property type="match status" value="1"/>
</dbReference>
<keyword evidence="4" id="KW-0812">Transmembrane</keyword>
<evidence type="ECO:0000256" key="7">
    <source>
        <dbReference type="ARBA" id="ARBA00022958"/>
    </source>
</evidence>
<dbReference type="EMBL" id="UIDG01000022">
    <property type="protein sequence ID" value="SUS04119.1"/>
    <property type="molecule type" value="Genomic_DNA"/>
</dbReference>
<dbReference type="AlphaFoldDB" id="A0A380T8B4"/>
<evidence type="ECO:0000256" key="2">
    <source>
        <dbReference type="ARBA" id="ARBA00022475"/>
    </source>
</evidence>
<evidence type="ECO:0000256" key="9">
    <source>
        <dbReference type="ARBA" id="ARBA00023065"/>
    </source>
</evidence>
<keyword evidence="7" id="KW-0630">Potassium</keyword>
<dbReference type="PANTHER" id="PTHR30042:SF2">
    <property type="entry name" value="POTASSIUM-TRANSPORTING ATPASE KDPC SUBUNIT"/>
    <property type="match status" value="1"/>
</dbReference>
<dbReference type="GO" id="GO:0016020">
    <property type="term" value="C:membrane"/>
    <property type="evidence" value="ECO:0007669"/>
    <property type="project" value="InterPro"/>
</dbReference>
<evidence type="ECO:0000256" key="8">
    <source>
        <dbReference type="ARBA" id="ARBA00022989"/>
    </source>
</evidence>
<keyword evidence="5" id="KW-0547">Nucleotide-binding</keyword>
<keyword evidence="11" id="KW-0378">Hydrolase</keyword>
<dbReference type="EC" id="3.6.3.12" evidence="11"/>
<keyword evidence="9" id="KW-0406">Ion transport</keyword>
<keyword evidence="10" id="KW-0472">Membrane</keyword>
<name>A0A380T8B4_9ZZZZ</name>
<dbReference type="GO" id="GO:0008556">
    <property type="term" value="F:P-type potassium transmembrane transporter activity"/>
    <property type="evidence" value="ECO:0007669"/>
    <property type="project" value="InterPro"/>
</dbReference>
<organism evidence="11">
    <name type="scientific">metagenome</name>
    <dbReference type="NCBI Taxonomy" id="256318"/>
    <lineage>
        <taxon>unclassified sequences</taxon>
        <taxon>metagenomes</taxon>
    </lineage>
</organism>
<protein>
    <submittedName>
        <fullName evidence="11">Potassium translocating ATPase, subunit C</fullName>
        <ecNumber evidence="11">3.6.3.12</ecNumber>
    </submittedName>
</protein>
<keyword evidence="6" id="KW-0067">ATP-binding</keyword>
<dbReference type="GO" id="GO:0005524">
    <property type="term" value="F:ATP binding"/>
    <property type="evidence" value="ECO:0007669"/>
    <property type="project" value="UniProtKB-KW"/>
</dbReference>
<evidence type="ECO:0000256" key="5">
    <source>
        <dbReference type="ARBA" id="ARBA00022741"/>
    </source>
</evidence>
<evidence type="ECO:0000256" key="10">
    <source>
        <dbReference type="ARBA" id="ARBA00023136"/>
    </source>
</evidence>
<dbReference type="NCBIfam" id="TIGR00681">
    <property type="entry name" value="kdpC"/>
    <property type="match status" value="1"/>
</dbReference>
<dbReference type="InterPro" id="IPR003820">
    <property type="entry name" value="KdpC"/>
</dbReference>
<dbReference type="PIRSF" id="PIRSF001296">
    <property type="entry name" value="K_ATPase_KdpC"/>
    <property type="match status" value="1"/>
</dbReference>
<accession>A0A380T8B4</accession>
<evidence type="ECO:0000256" key="4">
    <source>
        <dbReference type="ARBA" id="ARBA00022692"/>
    </source>
</evidence>
<proteinExistence type="inferred from homology"/>
<dbReference type="GO" id="GO:0016787">
    <property type="term" value="F:hydrolase activity"/>
    <property type="evidence" value="ECO:0007669"/>
    <property type="project" value="UniProtKB-KW"/>
</dbReference>
<keyword evidence="3" id="KW-0633">Potassium transport</keyword>
<evidence type="ECO:0000313" key="11">
    <source>
        <dbReference type="EMBL" id="SUS04119.1"/>
    </source>
</evidence>
<evidence type="ECO:0000256" key="3">
    <source>
        <dbReference type="ARBA" id="ARBA00022538"/>
    </source>
</evidence>
<evidence type="ECO:0000256" key="6">
    <source>
        <dbReference type="ARBA" id="ARBA00022840"/>
    </source>
</evidence>
<keyword evidence="2" id="KW-1003">Cell membrane</keyword>
<sequence>MLKQLRPALVFIVLFTILTGFLYPFAVTGAAQAVFPDQAHGSLLKQGNTVVGSRLIGQAFTSERYFHGRPSAAGANGYDAAASSGSNLGPTSKALITRVRGDVAALGLKPGTVVPAALVTTSASGLDPHISPAAAELQLARVARARHLPAERVRVLVQAHTSGRLLGIIGEPRVNVLELNLALDAAKS</sequence>